<dbReference type="OrthoDB" id="7159357at2"/>
<reference evidence="4 5" key="1">
    <citation type="journal article" date="2017" name="Int. J. Syst. Evol. Microbiol.">
        <title>Marinicauda algicola sp. nov., isolated from a marine red alga Rhodosorus marinus.</title>
        <authorList>
            <person name="Jeong S.E."/>
            <person name="Jeon S.H."/>
            <person name="Chun B.H."/>
            <person name="Kim D.W."/>
            <person name="Jeon C.O."/>
        </authorList>
    </citation>
    <scope>NUCLEOTIDE SEQUENCE [LARGE SCALE GENOMIC DNA]</scope>
    <source>
        <strain evidence="4 5">JCM 31718</strain>
    </source>
</reference>
<dbReference type="Pfam" id="PF13717">
    <property type="entry name" value="Zn_ribbon_4"/>
    <property type="match status" value="1"/>
</dbReference>
<evidence type="ECO:0000256" key="2">
    <source>
        <dbReference type="SAM" id="Phobius"/>
    </source>
</evidence>
<dbReference type="NCBIfam" id="TIGR02098">
    <property type="entry name" value="MJ0042_CXXC"/>
    <property type="match status" value="1"/>
</dbReference>
<dbReference type="Proteomes" id="UP000308054">
    <property type="component" value="Unassembled WGS sequence"/>
</dbReference>
<evidence type="ECO:0000259" key="3">
    <source>
        <dbReference type="Pfam" id="PF13717"/>
    </source>
</evidence>
<dbReference type="NCBIfam" id="NF038353">
    <property type="entry name" value="FxLYD_dom"/>
    <property type="match status" value="1"/>
</dbReference>
<dbReference type="EMBL" id="SRXW01000001">
    <property type="protein sequence ID" value="TGY90479.1"/>
    <property type="molecule type" value="Genomic_DNA"/>
</dbReference>
<dbReference type="InterPro" id="IPR047676">
    <property type="entry name" value="FxLYD_dom"/>
</dbReference>
<evidence type="ECO:0000313" key="4">
    <source>
        <dbReference type="EMBL" id="TGY90479.1"/>
    </source>
</evidence>
<comment type="caution">
    <text evidence="4">The sequence shown here is derived from an EMBL/GenBank/DDBJ whole genome shotgun (WGS) entry which is preliminary data.</text>
</comment>
<dbReference type="RefSeq" id="WP_135994977.1">
    <property type="nucleotide sequence ID" value="NZ_CP071057.1"/>
</dbReference>
<organism evidence="4 5">
    <name type="scientific">Marinicauda algicola</name>
    <dbReference type="NCBI Taxonomy" id="2029849"/>
    <lineage>
        <taxon>Bacteria</taxon>
        <taxon>Pseudomonadati</taxon>
        <taxon>Pseudomonadota</taxon>
        <taxon>Alphaproteobacteria</taxon>
        <taxon>Maricaulales</taxon>
        <taxon>Maricaulaceae</taxon>
        <taxon>Marinicauda</taxon>
    </lineage>
</organism>
<evidence type="ECO:0000256" key="1">
    <source>
        <dbReference type="SAM" id="MobiDB-lite"/>
    </source>
</evidence>
<keyword evidence="2" id="KW-1133">Transmembrane helix</keyword>
<dbReference type="AlphaFoldDB" id="A0A4V3RYI0"/>
<protein>
    <recommendedName>
        <fullName evidence="3">Zinc finger/thioredoxin putative domain-containing protein</fullName>
    </recommendedName>
</protein>
<feature type="domain" description="Zinc finger/thioredoxin putative" evidence="3">
    <location>
        <begin position="1"/>
        <end position="36"/>
    </location>
</feature>
<gene>
    <name evidence="4" type="ORF">E5163_05000</name>
</gene>
<sequence length="230" mass="24422">MIVTCPSCDAKYRAEPEALARRHGRVRCAGCGHVWTVEDEALVLEQPAEAKPASEPEEPKKPHEVIRQRAEQRRKTARVATEGAGWAGVAALFLVVLAGAWLFRVDVVQTFPRAANVYASVGVPVNPHGLEVADLAVERTQENGVPAIAIEGDVVNITGRVRETVPLRAALLDADGAILVEWTVLLESPELAGGALERFRTVLPDPPEGGAEVLVELAPGASAEPIAGGE</sequence>
<feature type="region of interest" description="Disordered" evidence="1">
    <location>
        <begin position="48"/>
        <end position="73"/>
    </location>
</feature>
<dbReference type="InterPro" id="IPR011723">
    <property type="entry name" value="Znf/thioredoxin_put"/>
</dbReference>
<keyword evidence="2" id="KW-0812">Transmembrane</keyword>
<keyword evidence="2" id="KW-0472">Membrane</keyword>
<feature type="transmembrane region" description="Helical" evidence="2">
    <location>
        <begin position="83"/>
        <end position="103"/>
    </location>
</feature>
<feature type="compositionally biased region" description="Basic and acidic residues" evidence="1">
    <location>
        <begin position="52"/>
        <end position="73"/>
    </location>
</feature>
<name>A0A4V3RYI0_9PROT</name>
<accession>A0A4V3RYI0</accession>
<keyword evidence="5" id="KW-1185">Reference proteome</keyword>
<evidence type="ECO:0000313" key="5">
    <source>
        <dbReference type="Proteomes" id="UP000308054"/>
    </source>
</evidence>
<proteinExistence type="predicted"/>